<evidence type="ECO:0000259" key="7">
    <source>
        <dbReference type="Pfam" id="PF13086"/>
    </source>
</evidence>
<comment type="similarity">
    <text evidence="1">Belongs to the DNA2/NAM7 helicase family.</text>
</comment>
<feature type="compositionally biased region" description="Basic and acidic residues" evidence="6">
    <location>
        <begin position="1110"/>
        <end position="1127"/>
    </location>
</feature>
<dbReference type="GO" id="GO:0016787">
    <property type="term" value="F:hydrolase activity"/>
    <property type="evidence" value="ECO:0007669"/>
    <property type="project" value="UniProtKB-KW"/>
</dbReference>
<name>A0A3M2SEF8_9HYPO</name>
<organism evidence="9 10">
    <name type="scientific">Fusarium kuroshium</name>
    <dbReference type="NCBI Taxonomy" id="2010991"/>
    <lineage>
        <taxon>Eukaryota</taxon>
        <taxon>Fungi</taxon>
        <taxon>Dikarya</taxon>
        <taxon>Ascomycota</taxon>
        <taxon>Pezizomycotina</taxon>
        <taxon>Sordariomycetes</taxon>
        <taxon>Hypocreomycetidae</taxon>
        <taxon>Hypocreales</taxon>
        <taxon>Nectriaceae</taxon>
        <taxon>Fusarium</taxon>
        <taxon>Fusarium solani species complex</taxon>
    </lineage>
</organism>
<keyword evidence="3" id="KW-0378">Hydrolase</keyword>
<dbReference type="AlphaFoldDB" id="A0A3M2SEF8"/>
<reference evidence="9 10" key="1">
    <citation type="submission" date="2017-06" db="EMBL/GenBank/DDBJ databases">
        <title>Comparative genomic analysis of Ambrosia Fusariam Clade fungi.</title>
        <authorList>
            <person name="Stajich J.E."/>
            <person name="Carrillo J."/>
            <person name="Kijimoto T."/>
            <person name="Eskalen A."/>
            <person name="O'Donnell K."/>
            <person name="Kasson M."/>
        </authorList>
    </citation>
    <scope>NUCLEOTIDE SEQUENCE [LARGE SCALE GENOMIC DNA]</scope>
    <source>
        <strain evidence="9">UCR3666</strain>
    </source>
</reference>
<dbReference type="InterPro" id="IPR027417">
    <property type="entry name" value="P-loop_NTPase"/>
</dbReference>
<dbReference type="EMBL" id="NKUJ01000061">
    <property type="protein sequence ID" value="RMJ15605.1"/>
    <property type="molecule type" value="Genomic_DNA"/>
</dbReference>
<evidence type="ECO:0000256" key="3">
    <source>
        <dbReference type="ARBA" id="ARBA00022801"/>
    </source>
</evidence>
<dbReference type="Pfam" id="PF13087">
    <property type="entry name" value="AAA_12"/>
    <property type="match status" value="1"/>
</dbReference>
<dbReference type="SUPFAM" id="SSF52540">
    <property type="entry name" value="P-loop containing nucleoside triphosphate hydrolases"/>
    <property type="match status" value="1"/>
</dbReference>
<feature type="domain" description="DNA2/NAM7 helicase-like C-terminal" evidence="8">
    <location>
        <begin position="844"/>
        <end position="1052"/>
    </location>
</feature>
<comment type="caution">
    <text evidence="9">The sequence shown here is derived from an EMBL/GenBank/DDBJ whole genome shotgun (WGS) entry which is preliminary data.</text>
</comment>
<evidence type="ECO:0000313" key="10">
    <source>
        <dbReference type="Proteomes" id="UP000277212"/>
    </source>
</evidence>
<proteinExistence type="inferred from homology"/>
<dbReference type="Pfam" id="PF13086">
    <property type="entry name" value="AAA_11"/>
    <property type="match status" value="1"/>
</dbReference>
<dbReference type="InterPro" id="IPR050534">
    <property type="entry name" value="Coronavir_polyprotein_1ab"/>
</dbReference>
<evidence type="ECO:0000256" key="1">
    <source>
        <dbReference type="ARBA" id="ARBA00007913"/>
    </source>
</evidence>
<dbReference type="OrthoDB" id="6513042at2759"/>
<evidence type="ECO:0008006" key="11">
    <source>
        <dbReference type="Google" id="ProtNLM"/>
    </source>
</evidence>
<feature type="region of interest" description="Disordered" evidence="6">
    <location>
        <begin position="1110"/>
        <end position="1133"/>
    </location>
</feature>
<dbReference type="Gene3D" id="3.40.50.300">
    <property type="entry name" value="P-loop containing nucleotide triphosphate hydrolases"/>
    <property type="match status" value="2"/>
</dbReference>
<dbReference type="STRING" id="2010991.A0A3M2SEF8"/>
<evidence type="ECO:0000256" key="2">
    <source>
        <dbReference type="ARBA" id="ARBA00022741"/>
    </source>
</evidence>
<gene>
    <name evidence="9" type="ORF">CDV36_004664</name>
</gene>
<dbReference type="Proteomes" id="UP000277212">
    <property type="component" value="Unassembled WGS sequence"/>
</dbReference>
<evidence type="ECO:0000256" key="6">
    <source>
        <dbReference type="SAM" id="MobiDB-lite"/>
    </source>
</evidence>
<dbReference type="GO" id="GO:0005524">
    <property type="term" value="F:ATP binding"/>
    <property type="evidence" value="ECO:0007669"/>
    <property type="project" value="UniProtKB-KW"/>
</dbReference>
<dbReference type="PANTHER" id="PTHR43788:SF8">
    <property type="entry name" value="DNA-BINDING PROTEIN SMUBP-2"/>
    <property type="match status" value="1"/>
</dbReference>
<evidence type="ECO:0000256" key="4">
    <source>
        <dbReference type="ARBA" id="ARBA00022806"/>
    </source>
</evidence>
<accession>A0A3M2SEF8</accession>
<keyword evidence="5" id="KW-0067">ATP-binding</keyword>
<dbReference type="InterPro" id="IPR041679">
    <property type="entry name" value="DNA2/NAM7-like_C"/>
</dbReference>
<dbReference type="PANTHER" id="PTHR43788">
    <property type="entry name" value="DNA2/NAM7 HELICASE FAMILY MEMBER"/>
    <property type="match status" value="1"/>
</dbReference>
<evidence type="ECO:0000256" key="5">
    <source>
        <dbReference type="ARBA" id="ARBA00022840"/>
    </source>
</evidence>
<keyword evidence="2" id="KW-0547">Nucleotide-binding</keyword>
<sequence>MSQPQTSIAALGQPIPAAVRTQVSDCALLLDEFGPVIASGKTLALSTKLGAKVGLYAQADADPWLGFSLQLPLGEDQVANEASGFGVLHQVRRAHDDDVVPVDHHRLDIKFPRGKIQTSFEDAPGPVLSRFPNAKRRDKGMTVFKVTRDASATIHGFGYPFANADDAEVEGWVNDNKPIVDGITLMDVLRSKRFCFVLPLPLAVATKCLATDRLPAPFIFPYGPCQEWKVSSYKEDIAKNKGHRFMPAFSHPSDLSHITAVVQAAVQDVMWLDDAVHEILTFKFPAYFVSSGARAAEDTDRFHVVVALTTQFREEYDSPWRRLTKGETFKIRLFNSFEDEKADETWDCQIVEYPGKVDALNDHPVDKHELVLYVRRPPRKAELVIKKKPPYKVKTFPDRTDCKRKVDATLLFSPDAPPSNIIGCGLPLDPDTGELAHDLSEEESELLEKVQDRMNLHRALVRGAGFWDWMVIQSLQELVGALHAVNPGDAPPAPAPKLRALPSTNFLDFEDEAYADAIVAEALPHDRSRFRGYLSNRPLGLGMITAGPGFGKTTAGAAATLAMHAKLGKILCSGPTNVAVDNFASRLESRARAVVERYNKDLQEGQARRRRPLVVRGFKPKQDEDAFLELLRKPQALNKGAPKSTWSVPSKWTLPTSCTFWLLVILRSPLVRELHQDDCEALHEIQEKIDSREDLDPVRELAKGDITREQFKDIPDATKSLDKVCTWLSEIARRADLLCTTPAATNNVTAYRIWKEGIACGIAVDEAANMHRSDLYCVWGNTLLPCLLFGDPKQLPPAIMTNNEQERVLSSGDAYGKRKGMDEVEDNEVVVSYINRFAKDGKISALQYLQASGLPVYRLKTQLRMAKGMFDMMAGSVYPDIPFEYAASRSIDNAEFQIGQDLEAFAQARFPALAKCPEGTLKPFFVHCEGSYVFTDPSTGSKRSPDQVTVALDFAAEFVKSKKADPARIVFISPYAANVRVINGMRRKPEYACLTGMPDAMTVDSFQGQENDLAVVVMGTAHPQPGPGFTSNSQRLNVMLTRQKCGLVIVGDIYVGGAVTRGKKKRPPQTKFIVEGPSGEISFSRASTLRQVYKELHGSGRVATVVVREVKKTKEGAETKETKEGNESKAPSS</sequence>
<keyword evidence="10" id="KW-1185">Reference proteome</keyword>
<evidence type="ECO:0000313" key="9">
    <source>
        <dbReference type="EMBL" id="RMJ15605.1"/>
    </source>
</evidence>
<dbReference type="InterPro" id="IPR041677">
    <property type="entry name" value="DNA2/NAM7_AAA_11"/>
</dbReference>
<evidence type="ECO:0000259" key="8">
    <source>
        <dbReference type="Pfam" id="PF13087"/>
    </source>
</evidence>
<protein>
    <recommendedName>
        <fullName evidence="11">DNA2/NAM7 helicase-like C-terminal domain-containing protein</fullName>
    </recommendedName>
</protein>
<keyword evidence="4" id="KW-0347">Helicase</keyword>
<dbReference type="GO" id="GO:0043139">
    <property type="term" value="F:5'-3' DNA helicase activity"/>
    <property type="evidence" value="ECO:0007669"/>
    <property type="project" value="TreeGrafter"/>
</dbReference>
<feature type="domain" description="DNA2/NAM7 helicase helicase" evidence="7">
    <location>
        <begin position="534"/>
        <end position="801"/>
    </location>
</feature>